<reference evidence="6 7" key="1">
    <citation type="submission" date="2020-07" db="EMBL/GenBank/DDBJ databases">
        <title>Novel species isolated from subtropical streams in China.</title>
        <authorList>
            <person name="Lu H."/>
        </authorList>
    </citation>
    <scope>NUCLEOTIDE SEQUENCE [LARGE SCALE GENOMIC DNA]</scope>
    <source>
        <strain evidence="6 7">LX47W</strain>
    </source>
</reference>
<dbReference type="GO" id="GO:0005886">
    <property type="term" value="C:plasma membrane"/>
    <property type="evidence" value="ECO:0007669"/>
    <property type="project" value="TreeGrafter"/>
</dbReference>
<dbReference type="InterPro" id="IPR000160">
    <property type="entry name" value="GGDEF_dom"/>
</dbReference>
<feature type="domain" description="GGDEF" evidence="5">
    <location>
        <begin position="258"/>
        <end position="391"/>
    </location>
</feature>
<evidence type="ECO:0000313" key="7">
    <source>
        <dbReference type="Proteomes" id="UP000573499"/>
    </source>
</evidence>
<sequence>MRTMNATQRPPAAPHAAHAAPAGTPLRTATRQRMGLQRLRALPQPAERAMHAQHDAELEQMLPVLGPLFGLGMVLFAVWDMLLDPHLARYTLALRALAVLIGSAAYFPNALCWSVERRCGHIYVSHVCALILCEFLLPQGLVYGLAGVAACNFAAALCTLRLPAFARMLAAPTVLFVALSAWRLPWLQCVSGLMQYAFAVALAAVVLLVMRVFQQKSFLLEQQLLHLSQHDSLTGACNRRYLEEVAERELALAQRHGRKLAVAMLDIDHFKQVNDQYGHETGDRVLQALVRTCHGQLREIDHFGRLGGEEFVCVLPETDCDEALRCAERLRHSLSLLTIATPLGMLHFTVSVGVAVYGPGHANWPALLHDADLALYRAKHDGRNRVALAGAR</sequence>
<name>A0A7W2IKZ9_9BURK</name>
<dbReference type="CDD" id="cd01949">
    <property type="entry name" value="GGDEF"/>
    <property type="match status" value="1"/>
</dbReference>
<dbReference type="NCBIfam" id="TIGR00254">
    <property type="entry name" value="GGDEF"/>
    <property type="match status" value="1"/>
</dbReference>
<dbReference type="GO" id="GO:1902201">
    <property type="term" value="P:negative regulation of bacterial-type flagellum-dependent cell motility"/>
    <property type="evidence" value="ECO:0007669"/>
    <property type="project" value="TreeGrafter"/>
</dbReference>
<dbReference type="PROSITE" id="PS50887">
    <property type="entry name" value="GGDEF"/>
    <property type="match status" value="1"/>
</dbReference>
<dbReference type="PANTHER" id="PTHR45138:SF9">
    <property type="entry name" value="DIGUANYLATE CYCLASE DGCM-RELATED"/>
    <property type="match status" value="1"/>
</dbReference>
<dbReference type="EMBL" id="JACEZU010000005">
    <property type="protein sequence ID" value="MBA5687916.1"/>
    <property type="molecule type" value="Genomic_DNA"/>
</dbReference>
<dbReference type="InterPro" id="IPR050469">
    <property type="entry name" value="Diguanylate_Cyclase"/>
</dbReference>
<dbReference type="GO" id="GO:0043709">
    <property type="term" value="P:cell adhesion involved in single-species biofilm formation"/>
    <property type="evidence" value="ECO:0007669"/>
    <property type="project" value="TreeGrafter"/>
</dbReference>
<dbReference type="Pfam" id="PF20968">
    <property type="entry name" value="MASE8"/>
    <property type="match status" value="1"/>
</dbReference>
<dbReference type="AlphaFoldDB" id="A0A7W2IKZ9"/>
<keyword evidence="4" id="KW-1133">Transmembrane helix</keyword>
<feature type="region of interest" description="Disordered" evidence="3">
    <location>
        <begin position="1"/>
        <end position="25"/>
    </location>
</feature>
<accession>A0A7W2IKZ9</accession>
<feature type="transmembrane region" description="Helical" evidence="4">
    <location>
        <begin position="62"/>
        <end position="82"/>
    </location>
</feature>
<dbReference type="Gene3D" id="3.30.70.270">
    <property type="match status" value="1"/>
</dbReference>
<evidence type="ECO:0000256" key="4">
    <source>
        <dbReference type="SAM" id="Phobius"/>
    </source>
</evidence>
<evidence type="ECO:0000256" key="1">
    <source>
        <dbReference type="ARBA" id="ARBA00012528"/>
    </source>
</evidence>
<dbReference type="InterPro" id="IPR043128">
    <property type="entry name" value="Rev_trsase/Diguanyl_cyclase"/>
</dbReference>
<evidence type="ECO:0000259" key="5">
    <source>
        <dbReference type="PROSITE" id="PS50887"/>
    </source>
</evidence>
<dbReference type="Proteomes" id="UP000573499">
    <property type="component" value="Unassembled WGS sequence"/>
</dbReference>
<dbReference type="SMART" id="SM00267">
    <property type="entry name" value="GGDEF"/>
    <property type="match status" value="1"/>
</dbReference>
<proteinExistence type="predicted"/>
<gene>
    <name evidence="6" type="ORF">H3H39_12750</name>
</gene>
<dbReference type="InterPro" id="IPR029787">
    <property type="entry name" value="Nucleotide_cyclase"/>
</dbReference>
<dbReference type="InterPro" id="IPR048431">
    <property type="entry name" value="MASE8"/>
</dbReference>
<dbReference type="EC" id="2.7.7.65" evidence="1"/>
<feature type="transmembrane region" description="Helical" evidence="4">
    <location>
        <begin position="88"/>
        <end position="107"/>
    </location>
</feature>
<dbReference type="FunFam" id="3.30.70.270:FF:000001">
    <property type="entry name" value="Diguanylate cyclase domain protein"/>
    <property type="match status" value="1"/>
</dbReference>
<organism evidence="6 7">
    <name type="scientific">Rugamonas apoptosis</name>
    <dbReference type="NCBI Taxonomy" id="2758570"/>
    <lineage>
        <taxon>Bacteria</taxon>
        <taxon>Pseudomonadati</taxon>
        <taxon>Pseudomonadota</taxon>
        <taxon>Betaproteobacteria</taxon>
        <taxon>Burkholderiales</taxon>
        <taxon>Oxalobacteraceae</taxon>
        <taxon>Telluria group</taxon>
        <taxon>Rugamonas</taxon>
    </lineage>
</organism>
<evidence type="ECO:0000313" key="6">
    <source>
        <dbReference type="EMBL" id="MBA5687916.1"/>
    </source>
</evidence>
<evidence type="ECO:0000256" key="2">
    <source>
        <dbReference type="ARBA" id="ARBA00034247"/>
    </source>
</evidence>
<dbReference type="SUPFAM" id="SSF55073">
    <property type="entry name" value="Nucleotide cyclase"/>
    <property type="match status" value="1"/>
</dbReference>
<comment type="caution">
    <text evidence="6">The sequence shown here is derived from an EMBL/GenBank/DDBJ whole genome shotgun (WGS) entry which is preliminary data.</text>
</comment>
<feature type="transmembrane region" description="Helical" evidence="4">
    <location>
        <begin position="169"/>
        <end position="187"/>
    </location>
</feature>
<keyword evidence="4" id="KW-0812">Transmembrane</keyword>
<dbReference type="GO" id="GO:0052621">
    <property type="term" value="F:diguanylate cyclase activity"/>
    <property type="evidence" value="ECO:0007669"/>
    <property type="project" value="UniProtKB-EC"/>
</dbReference>
<dbReference type="Pfam" id="PF00990">
    <property type="entry name" value="GGDEF"/>
    <property type="match status" value="1"/>
</dbReference>
<comment type="catalytic activity">
    <reaction evidence="2">
        <text>2 GTP = 3',3'-c-di-GMP + 2 diphosphate</text>
        <dbReference type="Rhea" id="RHEA:24898"/>
        <dbReference type="ChEBI" id="CHEBI:33019"/>
        <dbReference type="ChEBI" id="CHEBI:37565"/>
        <dbReference type="ChEBI" id="CHEBI:58805"/>
        <dbReference type="EC" id="2.7.7.65"/>
    </reaction>
</comment>
<keyword evidence="7" id="KW-1185">Reference proteome</keyword>
<evidence type="ECO:0000256" key="3">
    <source>
        <dbReference type="SAM" id="MobiDB-lite"/>
    </source>
</evidence>
<keyword evidence="4" id="KW-0472">Membrane</keyword>
<dbReference type="PANTHER" id="PTHR45138">
    <property type="entry name" value="REGULATORY COMPONENTS OF SENSORY TRANSDUCTION SYSTEM"/>
    <property type="match status" value="1"/>
</dbReference>
<protein>
    <recommendedName>
        <fullName evidence="1">diguanylate cyclase</fullName>
        <ecNumber evidence="1">2.7.7.65</ecNumber>
    </recommendedName>
</protein>
<feature type="transmembrane region" description="Helical" evidence="4">
    <location>
        <begin position="193"/>
        <end position="213"/>
    </location>
</feature>
<dbReference type="RefSeq" id="WP_182153744.1">
    <property type="nucleotide sequence ID" value="NZ_JACEZU010000005.1"/>
</dbReference>